<comment type="caution">
    <text evidence="8">The sequence shown here is derived from an EMBL/GenBank/DDBJ whole genome shotgun (WGS) entry which is preliminary data.</text>
</comment>
<evidence type="ECO:0000256" key="5">
    <source>
        <dbReference type="SAM" id="MobiDB-lite"/>
    </source>
</evidence>
<keyword evidence="6" id="KW-0472">Membrane</keyword>
<evidence type="ECO:0000256" key="2">
    <source>
        <dbReference type="ARBA" id="ARBA00022692"/>
    </source>
</evidence>
<sequence>MAILLVVMCVAGHYHIQNAQEQDFETVFVTLDREKRESPPNEKKTSDPMEDKTKVTKKPTSVDVKSTATPTELTTDKSKLATKKEGVAKVLNATIIQSEKDHTERKHDDVSHVPRLSQGDSTSIGTSTVPSISNHSGADSVGTNMSLPYPDVQISKMFESNLEETLRKHNISTKKQDHHLYYNSLFVVDREMGQRYWVDLDKHKDVKVSDVLSKAYRRAITVKLSFDFPFYGHPIRNITIATGGFLYTGDYVHSWLAATQYIAPLMANFDTTLSNHSFVKYLDNGTAFTVQWENVMLKEKHDKGGFTFQCTLHKNGDIVFVYQQVAVVIGEINDDQHPVKVGLSDAYIIDRTIFFVRRKTIYEYHRVNFQKQDIKNWTVIVLNALDTCLDLKDCHSCLTELENHKCNWCANRCSNGMDRHRQDWITNGCDKTKLKTVDECTKEDMEQLEKMQIPLVHAPGSNDQSVMGVAGIMGILFFICLGVGVGMWIFCAYRNPHTPAGQFLIRYRPSQWSWRRGEARYTAATIHM</sequence>
<dbReference type="Proteomes" id="UP001372834">
    <property type="component" value="Unassembled WGS sequence"/>
</dbReference>
<keyword evidence="4 6" id="KW-1133">Transmembrane helix</keyword>
<keyword evidence="2 6" id="KW-0812">Transmembrane</keyword>
<evidence type="ECO:0000256" key="7">
    <source>
        <dbReference type="SAM" id="SignalP"/>
    </source>
</evidence>
<reference evidence="8 9" key="1">
    <citation type="submission" date="2023-10" db="EMBL/GenBank/DDBJ databases">
        <title>Genomes of two closely related lineages of the louse Polyplax serrata with different host specificities.</title>
        <authorList>
            <person name="Martinu J."/>
            <person name="Tarabai H."/>
            <person name="Stefka J."/>
            <person name="Hypsa V."/>
        </authorList>
    </citation>
    <scope>NUCLEOTIDE SEQUENCE [LARGE SCALE GENOMIC DNA]</scope>
    <source>
        <strain evidence="8">HR10_N</strain>
    </source>
</reference>
<evidence type="ECO:0000313" key="9">
    <source>
        <dbReference type="Proteomes" id="UP001372834"/>
    </source>
</evidence>
<feature type="region of interest" description="Disordered" evidence="5">
    <location>
        <begin position="98"/>
        <end position="144"/>
    </location>
</feature>
<feature type="region of interest" description="Disordered" evidence="5">
    <location>
        <begin position="32"/>
        <end position="73"/>
    </location>
</feature>
<dbReference type="AlphaFoldDB" id="A0AAN8P1E8"/>
<evidence type="ECO:0000256" key="3">
    <source>
        <dbReference type="ARBA" id="ARBA00022729"/>
    </source>
</evidence>
<keyword evidence="3 7" id="KW-0732">Signal</keyword>
<feature type="transmembrane region" description="Helical" evidence="6">
    <location>
        <begin position="466"/>
        <end position="490"/>
    </location>
</feature>
<comment type="subcellular location">
    <subcellularLocation>
        <location evidence="1">Membrane</location>
        <topology evidence="1">Single-pass type I membrane protein</topology>
    </subcellularLocation>
</comment>
<feature type="compositionally biased region" description="Basic and acidic residues" evidence="5">
    <location>
        <begin position="32"/>
        <end position="54"/>
    </location>
</feature>
<evidence type="ECO:0000256" key="1">
    <source>
        <dbReference type="ARBA" id="ARBA00004479"/>
    </source>
</evidence>
<feature type="compositionally biased region" description="Polar residues" evidence="5">
    <location>
        <begin position="63"/>
        <end position="73"/>
    </location>
</feature>
<protein>
    <recommendedName>
        <fullName evidence="10">Plexin domain-containing protein 2</fullName>
    </recommendedName>
</protein>
<dbReference type="PANTHER" id="PTHR13055">
    <property type="entry name" value="TUMOR ENDOTHELIAL MARKER 7 RELATED"/>
    <property type="match status" value="1"/>
</dbReference>
<evidence type="ECO:0000256" key="6">
    <source>
        <dbReference type="SAM" id="Phobius"/>
    </source>
</evidence>
<feature type="compositionally biased region" description="Polar residues" evidence="5">
    <location>
        <begin position="118"/>
        <end position="144"/>
    </location>
</feature>
<gene>
    <name evidence="8" type="ORF">RUM43_014415</name>
</gene>
<feature type="chain" id="PRO_5042879293" description="Plexin domain-containing protein 2" evidence="7">
    <location>
        <begin position="20"/>
        <end position="528"/>
    </location>
</feature>
<dbReference type="PANTHER" id="PTHR13055:SF12">
    <property type="entry name" value="LD40707P"/>
    <property type="match status" value="1"/>
</dbReference>
<feature type="compositionally biased region" description="Basic and acidic residues" evidence="5">
    <location>
        <begin position="98"/>
        <end position="112"/>
    </location>
</feature>
<organism evidence="8 9">
    <name type="scientific">Polyplax serrata</name>
    <name type="common">Common mouse louse</name>
    <dbReference type="NCBI Taxonomy" id="468196"/>
    <lineage>
        <taxon>Eukaryota</taxon>
        <taxon>Metazoa</taxon>
        <taxon>Ecdysozoa</taxon>
        <taxon>Arthropoda</taxon>
        <taxon>Hexapoda</taxon>
        <taxon>Insecta</taxon>
        <taxon>Pterygota</taxon>
        <taxon>Neoptera</taxon>
        <taxon>Paraneoptera</taxon>
        <taxon>Psocodea</taxon>
        <taxon>Troctomorpha</taxon>
        <taxon>Phthiraptera</taxon>
        <taxon>Anoplura</taxon>
        <taxon>Polyplacidae</taxon>
        <taxon>Polyplax</taxon>
    </lineage>
</organism>
<accession>A0AAN8P1E8</accession>
<evidence type="ECO:0008006" key="10">
    <source>
        <dbReference type="Google" id="ProtNLM"/>
    </source>
</evidence>
<evidence type="ECO:0000256" key="4">
    <source>
        <dbReference type="ARBA" id="ARBA00022989"/>
    </source>
</evidence>
<dbReference type="InterPro" id="IPR031152">
    <property type="entry name" value="PLXDC"/>
</dbReference>
<proteinExistence type="predicted"/>
<evidence type="ECO:0000313" key="8">
    <source>
        <dbReference type="EMBL" id="KAK6617406.1"/>
    </source>
</evidence>
<name>A0AAN8P1E8_POLSC</name>
<feature type="signal peptide" evidence="7">
    <location>
        <begin position="1"/>
        <end position="19"/>
    </location>
</feature>
<dbReference type="EMBL" id="JAWJWE010000044">
    <property type="protein sequence ID" value="KAK6617406.1"/>
    <property type="molecule type" value="Genomic_DNA"/>
</dbReference>
<dbReference type="GO" id="GO:0016020">
    <property type="term" value="C:membrane"/>
    <property type="evidence" value="ECO:0007669"/>
    <property type="project" value="UniProtKB-SubCell"/>
</dbReference>